<dbReference type="InterPro" id="IPR013154">
    <property type="entry name" value="ADH-like_N"/>
</dbReference>
<dbReference type="OrthoDB" id="1879366at2759"/>
<sequence>MDKQFKITYSTTKRLLENDVLVLVTAAGLCGTDEYFKFHDMVLRHEGISIVKQVSPEVQTLQKGDRKESFLLRLLNSLTDVKAAPLMCARSSVFSALKNASLLLGDKVRIIGVGSLSYLAIQFAAKQGYRVTAFSRTSTKRDNAIGLGAVKFHELSEFSDDSITPLDVLLIATSCLVNLMALRGRVVILSTLDREINIPAILLVIRALSIQGLAIALRCCSTEMLQFASRNMIRPIVETFLLTVEGITKAM</sequence>
<proteinExistence type="predicted"/>
<dbReference type="InterPro" id="IPR047109">
    <property type="entry name" value="CAD-like"/>
</dbReference>
<evidence type="ECO:0000313" key="6">
    <source>
        <dbReference type="Proteomes" id="UP000799753"/>
    </source>
</evidence>
<protein>
    <submittedName>
        <fullName evidence="5">NAD(P)-binding protein</fullName>
    </submittedName>
</protein>
<dbReference type="Gene3D" id="3.40.50.720">
    <property type="entry name" value="NAD(P)-binding Rossmann-like Domain"/>
    <property type="match status" value="1"/>
</dbReference>
<name>A0A6A6RXT4_9PLEO</name>
<dbReference type="GO" id="GO:0046872">
    <property type="term" value="F:metal ion binding"/>
    <property type="evidence" value="ECO:0007669"/>
    <property type="project" value="UniProtKB-KW"/>
</dbReference>
<dbReference type="InterPro" id="IPR011032">
    <property type="entry name" value="GroES-like_sf"/>
</dbReference>
<evidence type="ECO:0000256" key="3">
    <source>
        <dbReference type="ARBA" id="ARBA00023002"/>
    </source>
</evidence>
<evidence type="ECO:0000259" key="4">
    <source>
        <dbReference type="Pfam" id="PF08240"/>
    </source>
</evidence>
<dbReference type="SUPFAM" id="SSF50129">
    <property type="entry name" value="GroES-like"/>
    <property type="match status" value="1"/>
</dbReference>
<dbReference type="AlphaFoldDB" id="A0A6A6RXT4"/>
<organism evidence="5 6">
    <name type="scientific">Massarina eburnea CBS 473.64</name>
    <dbReference type="NCBI Taxonomy" id="1395130"/>
    <lineage>
        <taxon>Eukaryota</taxon>
        <taxon>Fungi</taxon>
        <taxon>Dikarya</taxon>
        <taxon>Ascomycota</taxon>
        <taxon>Pezizomycotina</taxon>
        <taxon>Dothideomycetes</taxon>
        <taxon>Pleosporomycetidae</taxon>
        <taxon>Pleosporales</taxon>
        <taxon>Massarineae</taxon>
        <taxon>Massarinaceae</taxon>
        <taxon>Massarina</taxon>
    </lineage>
</organism>
<dbReference type="Pfam" id="PF08240">
    <property type="entry name" value="ADH_N"/>
    <property type="match status" value="1"/>
</dbReference>
<keyword evidence="6" id="KW-1185">Reference proteome</keyword>
<accession>A0A6A6RXT4</accession>
<evidence type="ECO:0000313" key="5">
    <source>
        <dbReference type="EMBL" id="KAF2639243.1"/>
    </source>
</evidence>
<feature type="domain" description="Alcohol dehydrogenase-like N-terminal" evidence="4">
    <location>
        <begin position="17"/>
        <end position="66"/>
    </location>
</feature>
<dbReference type="Gene3D" id="3.90.180.10">
    <property type="entry name" value="Medium-chain alcohol dehydrogenases, catalytic domain"/>
    <property type="match status" value="2"/>
</dbReference>
<keyword evidence="1" id="KW-0479">Metal-binding</keyword>
<dbReference type="EMBL" id="MU006787">
    <property type="protein sequence ID" value="KAF2639243.1"/>
    <property type="molecule type" value="Genomic_DNA"/>
</dbReference>
<evidence type="ECO:0000256" key="2">
    <source>
        <dbReference type="ARBA" id="ARBA00022833"/>
    </source>
</evidence>
<dbReference type="SUPFAM" id="SSF51735">
    <property type="entry name" value="NAD(P)-binding Rossmann-fold domains"/>
    <property type="match status" value="1"/>
</dbReference>
<keyword evidence="3" id="KW-0560">Oxidoreductase</keyword>
<dbReference type="PANTHER" id="PTHR42683">
    <property type="entry name" value="ALDEHYDE REDUCTASE"/>
    <property type="match status" value="1"/>
</dbReference>
<gene>
    <name evidence="5" type="ORF">P280DRAFT_491123</name>
</gene>
<keyword evidence="2" id="KW-0862">Zinc</keyword>
<dbReference type="Proteomes" id="UP000799753">
    <property type="component" value="Unassembled WGS sequence"/>
</dbReference>
<reference evidence="5" key="1">
    <citation type="journal article" date="2020" name="Stud. Mycol.">
        <title>101 Dothideomycetes genomes: a test case for predicting lifestyles and emergence of pathogens.</title>
        <authorList>
            <person name="Haridas S."/>
            <person name="Albert R."/>
            <person name="Binder M."/>
            <person name="Bloem J."/>
            <person name="Labutti K."/>
            <person name="Salamov A."/>
            <person name="Andreopoulos B."/>
            <person name="Baker S."/>
            <person name="Barry K."/>
            <person name="Bills G."/>
            <person name="Bluhm B."/>
            <person name="Cannon C."/>
            <person name="Castanera R."/>
            <person name="Culley D."/>
            <person name="Daum C."/>
            <person name="Ezra D."/>
            <person name="Gonzalez J."/>
            <person name="Henrissat B."/>
            <person name="Kuo A."/>
            <person name="Liang C."/>
            <person name="Lipzen A."/>
            <person name="Lutzoni F."/>
            <person name="Magnuson J."/>
            <person name="Mondo S."/>
            <person name="Nolan M."/>
            <person name="Ohm R."/>
            <person name="Pangilinan J."/>
            <person name="Park H.-J."/>
            <person name="Ramirez L."/>
            <person name="Alfaro M."/>
            <person name="Sun H."/>
            <person name="Tritt A."/>
            <person name="Yoshinaga Y."/>
            <person name="Zwiers L.-H."/>
            <person name="Turgeon B."/>
            <person name="Goodwin S."/>
            <person name="Spatafora J."/>
            <person name="Crous P."/>
            <person name="Grigoriev I."/>
        </authorList>
    </citation>
    <scope>NUCLEOTIDE SEQUENCE</scope>
    <source>
        <strain evidence="5">CBS 473.64</strain>
    </source>
</reference>
<dbReference type="InterPro" id="IPR036291">
    <property type="entry name" value="NAD(P)-bd_dom_sf"/>
</dbReference>
<dbReference type="GO" id="GO:0016616">
    <property type="term" value="F:oxidoreductase activity, acting on the CH-OH group of donors, NAD or NADP as acceptor"/>
    <property type="evidence" value="ECO:0007669"/>
    <property type="project" value="InterPro"/>
</dbReference>
<evidence type="ECO:0000256" key="1">
    <source>
        <dbReference type="ARBA" id="ARBA00022723"/>
    </source>
</evidence>